<comment type="caution">
    <text evidence="1">The sequence shown here is derived from an EMBL/GenBank/DDBJ whole genome shotgun (WGS) entry which is preliminary data.</text>
</comment>
<evidence type="ECO:0000313" key="1">
    <source>
        <dbReference type="EMBL" id="MCE3049293.1"/>
    </source>
</evidence>
<gene>
    <name evidence="1" type="ORF">HAX54_044556</name>
</gene>
<proteinExistence type="predicted"/>
<protein>
    <submittedName>
        <fullName evidence="1">Uncharacterized protein</fullName>
    </submittedName>
</protein>
<dbReference type="EMBL" id="JACEIK010006804">
    <property type="protein sequence ID" value="MCE3049293.1"/>
    <property type="molecule type" value="Genomic_DNA"/>
</dbReference>
<organism evidence="1 2">
    <name type="scientific">Datura stramonium</name>
    <name type="common">Jimsonweed</name>
    <name type="synonym">Common thornapple</name>
    <dbReference type="NCBI Taxonomy" id="4076"/>
    <lineage>
        <taxon>Eukaryota</taxon>
        <taxon>Viridiplantae</taxon>
        <taxon>Streptophyta</taxon>
        <taxon>Embryophyta</taxon>
        <taxon>Tracheophyta</taxon>
        <taxon>Spermatophyta</taxon>
        <taxon>Magnoliopsida</taxon>
        <taxon>eudicotyledons</taxon>
        <taxon>Gunneridae</taxon>
        <taxon>Pentapetalae</taxon>
        <taxon>asterids</taxon>
        <taxon>lamiids</taxon>
        <taxon>Solanales</taxon>
        <taxon>Solanaceae</taxon>
        <taxon>Solanoideae</taxon>
        <taxon>Datureae</taxon>
        <taxon>Datura</taxon>
    </lineage>
</organism>
<sequence length="195" mass="21510">MEWDEIERTRSASATGSIFWGDRLVKKQAYPRPDRQLLGFPISSKLSPVFGPSCMKQKLVPRTVQRPSPTTAVRAGERECGIRIDFTISIITPPHLPIVRGQLLLPLSRLQSLSSREGMSNGSGNRASTLLDLVGARVDSGPVDPQKIGVDLVAFAVYFNPDVDPMQLTGDSRSTRSFQGRDRIFSSVLESKQKI</sequence>
<accession>A0ABS8WIR3</accession>
<reference evidence="1 2" key="1">
    <citation type="journal article" date="2021" name="BMC Genomics">
        <title>Datura genome reveals duplications of psychoactive alkaloid biosynthetic genes and high mutation rate following tissue culture.</title>
        <authorList>
            <person name="Rajewski A."/>
            <person name="Carter-House D."/>
            <person name="Stajich J."/>
            <person name="Litt A."/>
        </authorList>
    </citation>
    <scope>NUCLEOTIDE SEQUENCE [LARGE SCALE GENOMIC DNA]</scope>
    <source>
        <strain evidence="1">AR-01</strain>
    </source>
</reference>
<evidence type="ECO:0000313" key="2">
    <source>
        <dbReference type="Proteomes" id="UP000823775"/>
    </source>
</evidence>
<name>A0ABS8WIR3_DATST</name>
<dbReference type="Proteomes" id="UP000823775">
    <property type="component" value="Unassembled WGS sequence"/>
</dbReference>
<keyword evidence="2" id="KW-1185">Reference proteome</keyword>